<dbReference type="InterPro" id="IPR043926">
    <property type="entry name" value="ABCG_dom"/>
</dbReference>
<dbReference type="InterPro" id="IPR003439">
    <property type="entry name" value="ABC_transporter-like_ATP-bd"/>
</dbReference>
<dbReference type="SUPFAM" id="SSF52540">
    <property type="entry name" value="P-loop containing nucleoside triphosphate hydrolases"/>
    <property type="match status" value="1"/>
</dbReference>
<evidence type="ECO:0000256" key="7">
    <source>
        <dbReference type="ARBA" id="ARBA00022840"/>
    </source>
</evidence>
<keyword evidence="7" id="KW-0067">ATP-binding</keyword>
<dbReference type="GO" id="GO:0005509">
    <property type="term" value="F:calcium ion binding"/>
    <property type="evidence" value="ECO:0007669"/>
    <property type="project" value="InterPro"/>
</dbReference>
<feature type="compositionally biased region" description="Polar residues" evidence="10">
    <location>
        <begin position="1457"/>
        <end position="1473"/>
    </location>
</feature>
<dbReference type="PROSITE" id="PS00211">
    <property type="entry name" value="ABC_TRANSPORTER_1"/>
    <property type="match status" value="1"/>
</dbReference>
<dbReference type="FunFam" id="3.40.50.300:FF:000367">
    <property type="entry name" value="ABC transporter G family member 24"/>
    <property type="match status" value="1"/>
</dbReference>
<evidence type="ECO:0000313" key="15">
    <source>
        <dbReference type="EMBL" id="KAK9840060.1"/>
    </source>
</evidence>
<evidence type="ECO:0000256" key="9">
    <source>
        <dbReference type="ARBA" id="ARBA00023136"/>
    </source>
</evidence>
<evidence type="ECO:0000256" key="8">
    <source>
        <dbReference type="ARBA" id="ARBA00022989"/>
    </source>
</evidence>
<evidence type="ECO:0000256" key="11">
    <source>
        <dbReference type="SAM" id="Phobius"/>
    </source>
</evidence>
<feature type="signal peptide" evidence="12">
    <location>
        <begin position="1"/>
        <end position="18"/>
    </location>
</feature>
<evidence type="ECO:0000256" key="2">
    <source>
        <dbReference type="ARBA" id="ARBA00005814"/>
    </source>
</evidence>
<dbReference type="Gene3D" id="3.40.50.300">
    <property type="entry name" value="P-loop containing nucleotide triphosphate hydrolases"/>
    <property type="match status" value="1"/>
</dbReference>
<dbReference type="Proteomes" id="UP001438707">
    <property type="component" value="Unassembled WGS sequence"/>
</dbReference>
<keyword evidence="12" id="KW-0732">Signal</keyword>
<comment type="caution">
    <text evidence="15">The sequence shown here is derived from an EMBL/GenBank/DDBJ whole genome shotgun (WGS) entry which is preliminary data.</text>
</comment>
<dbReference type="GO" id="GO:0016020">
    <property type="term" value="C:membrane"/>
    <property type="evidence" value="ECO:0007669"/>
    <property type="project" value="UniProtKB-SubCell"/>
</dbReference>
<feature type="domain" description="ABC transporter" evidence="14">
    <location>
        <begin position="536"/>
        <end position="777"/>
    </location>
</feature>
<evidence type="ECO:0000256" key="12">
    <source>
        <dbReference type="SAM" id="SignalP"/>
    </source>
</evidence>
<feature type="chain" id="PRO_5043385300" evidence="12">
    <location>
        <begin position="19"/>
        <end position="1558"/>
    </location>
</feature>
<dbReference type="EMBL" id="JALJOS010000004">
    <property type="protein sequence ID" value="KAK9840060.1"/>
    <property type="molecule type" value="Genomic_DNA"/>
</dbReference>
<dbReference type="Gene3D" id="1.10.238.10">
    <property type="entry name" value="EF-hand"/>
    <property type="match status" value="1"/>
</dbReference>
<evidence type="ECO:0000256" key="3">
    <source>
        <dbReference type="ARBA" id="ARBA00022448"/>
    </source>
</evidence>
<evidence type="ECO:0000256" key="1">
    <source>
        <dbReference type="ARBA" id="ARBA00004141"/>
    </source>
</evidence>
<dbReference type="PANTHER" id="PTHR48041">
    <property type="entry name" value="ABC TRANSPORTER G FAMILY MEMBER 28"/>
    <property type="match status" value="1"/>
</dbReference>
<feature type="transmembrane region" description="Helical" evidence="11">
    <location>
        <begin position="1122"/>
        <end position="1144"/>
    </location>
</feature>
<accession>A0AAW1S139</accession>
<dbReference type="CDD" id="cd03213">
    <property type="entry name" value="ABCG_EPDR"/>
    <property type="match status" value="1"/>
</dbReference>
<feature type="compositionally biased region" description="Basic and acidic residues" evidence="10">
    <location>
        <begin position="949"/>
        <end position="960"/>
    </location>
</feature>
<evidence type="ECO:0000259" key="13">
    <source>
        <dbReference type="PROSITE" id="PS50222"/>
    </source>
</evidence>
<dbReference type="InterPro" id="IPR011992">
    <property type="entry name" value="EF-hand-dom_pair"/>
</dbReference>
<dbReference type="PROSITE" id="PS50893">
    <property type="entry name" value="ABC_TRANSPORTER_2"/>
    <property type="match status" value="1"/>
</dbReference>
<evidence type="ECO:0000256" key="10">
    <source>
        <dbReference type="SAM" id="MobiDB-lite"/>
    </source>
</evidence>
<dbReference type="PANTHER" id="PTHR48041:SF91">
    <property type="entry name" value="ABC TRANSPORTER G FAMILY MEMBER 28"/>
    <property type="match status" value="1"/>
</dbReference>
<keyword evidence="4 11" id="KW-0812">Transmembrane</keyword>
<feature type="transmembrane region" description="Helical" evidence="11">
    <location>
        <begin position="1247"/>
        <end position="1273"/>
    </location>
</feature>
<feature type="region of interest" description="Disordered" evidence="10">
    <location>
        <begin position="1436"/>
        <end position="1558"/>
    </location>
</feature>
<dbReference type="InterPro" id="IPR027417">
    <property type="entry name" value="P-loop_NTPase"/>
</dbReference>
<dbReference type="PROSITE" id="PS50222">
    <property type="entry name" value="EF_HAND_2"/>
    <property type="match status" value="1"/>
</dbReference>
<feature type="compositionally biased region" description="Low complexity" evidence="10">
    <location>
        <begin position="935"/>
        <end position="945"/>
    </location>
</feature>
<gene>
    <name evidence="15" type="ORF">WJX74_002712</name>
</gene>
<feature type="compositionally biased region" description="Low complexity" evidence="10">
    <location>
        <begin position="1436"/>
        <end position="1446"/>
    </location>
</feature>
<sequence>MPAAAYLYLTLFCTLAAAAPLSLDQITAWPASDRHSADVELVEPKGLCAPCWQACMQPSSRRPGCQRACNCNPGASCQDHQTCGEGLFCGLQLDIPKGSPAHNASSICQICQACYVDEQSVDGSCAEACPSGSLQQAPLHPYIPASFQFADAVAAYSYSGLAFAALSGEAGPDSSAVQRQLMAEDQHEQPGLSPNSFRHWLAAGGSRATGLQADYAFQQMDSNKDGLLSVQEYAVAQVAFDPRELMCDPDFLSVESVYPGCPCNPKVDAEMGKCPAGWQCTELGFRQLEAAGGLWPASHQLNASCVPCSFGQFCPEGTYQPAADSPRAIADYVTQHTCRPGSFCPTPDVIYACPPGNFCPAGSVAPITCSFPELMQQAPQQLLPSTPFSVHMRIYDMGEPLGGNICLDHSTAPTRVCPKGHYCPNTTAELVCPAGSFCKAFSRQPKDCPWLATCPEGSVSADLSLGGFLGLAIILILLWLIYIIVLSYIRLQQERVIRKQQAREKLRRLAAPLLQHHDPSTLALRAFGPIRPKLSVSFERMHVRLRNGTTILQGVTGRFHHSKVSAVMGPSGAGKSTLLNALLGQMHFGIISGRVTVNGHAMRLSRLRRITGFVPQEDVVHEDLTVRENLAYSAWLRSARHVPHRAKHDVVDDVIDVLALNHIQHSVVGSAEKRGISGGQRKRVNIGVELVSRPSLLFADEPTSGLDATAASEIVTALKQMARLGMNIVTVIHQPRYSIFTMFDDVLLLGAGGRTMFQGPSRAALPYFEMLGFPLPPNENPADFCLDVISGCVASKTNASLRPETLYSKWEDEGAAWVQMQPSSRFGETDIVPSRSVRLSPEQLSLIDRHFDEVDRLGTGFLTQEAIGIFMENLGLQPSTSDMKHIMAELTGTAYGERAVSRADFIEFIRHGGRLPPPPTPATDARRLSIELDSEASSQGADSSSPLKDAAEADEAHRPSTSDPASGQQQSQPSHTHDPGTQRQPSVAASPFASTLPQDVDSMGASPDGYAAFLARHSLLGQGSDRLGSSEDARLLSAMSPTASLAELSLAGHSDVEDQQPAKPLLSFAAQCQACWHSCTGSMIGLWKGQRKPKARYRRVPGFRKQFTLLLRRAGVKWVRNWGLKFVDLLLFAAAALCVGATHGTAWELEHVRGNTVMALLALTVITCVASLQVFGKDRLVFWRESAAGVSTSAFFFAHSTLHLLDILVQPLVFMSLYYTLILPEIAFFDFYIIALLTVWYTSGLSYFISVMLVPQNAMVAVVAITMVIGGFLNGVEPRLRKLSTFMKGVEGLGFSRWATEAMLVEEFKRYDYYMQPRIHLIMAEVGYCGLNDYQDAPSGPDVNEDSLDIHIFCRGYIRRAIMAMIILGLVFRVLTYLALRFWNRPAGQQQSLLQWCTNVLLGVLRLAHRQVLKLQRRLEPWVADRPLLRSWLPHPAADSHASASPEGAWATGGLTGQSKSTSETGEAGASNQRHQDQSAEGQQRPAPVRLPRTSSQELPISRAGTVRGMPSFSRVSETGDADAPSPNAEAGRQEQSRRSRQPARGPMSPLTTPLLPK</sequence>
<feature type="compositionally biased region" description="Polar residues" evidence="10">
    <location>
        <begin position="961"/>
        <end position="974"/>
    </location>
</feature>
<dbReference type="PROSITE" id="PS00018">
    <property type="entry name" value="EF_HAND_1"/>
    <property type="match status" value="1"/>
</dbReference>
<feature type="region of interest" description="Disordered" evidence="10">
    <location>
        <begin position="933"/>
        <end position="987"/>
    </location>
</feature>
<evidence type="ECO:0000313" key="16">
    <source>
        <dbReference type="Proteomes" id="UP001438707"/>
    </source>
</evidence>
<keyword evidence="6" id="KW-0106">Calcium</keyword>
<evidence type="ECO:0000259" key="14">
    <source>
        <dbReference type="PROSITE" id="PS50893"/>
    </source>
</evidence>
<evidence type="ECO:0000256" key="6">
    <source>
        <dbReference type="ARBA" id="ARBA00022837"/>
    </source>
</evidence>
<keyword evidence="16" id="KW-1185">Reference proteome</keyword>
<dbReference type="SMART" id="SM00382">
    <property type="entry name" value="AAA"/>
    <property type="match status" value="1"/>
</dbReference>
<keyword evidence="9 11" id="KW-0472">Membrane</keyword>
<keyword evidence="5" id="KW-0547">Nucleotide-binding</keyword>
<protein>
    <submittedName>
        <fullName evidence="15">Uncharacterized protein</fullName>
    </submittedName>
</protein>
<organism evidence="15 16">
    <name type="scientific">Apatococcus lobatus</name>
    <dbReference type="NCBI Taxonomy" id="904363"/>
    <lineage>
        <taxon>Eukaryota</taxon>
        <taxon>Viridiplantae</taxon>
        <taxon>Chlorophyta</taxon>
        <taxon>core chlorophytes</taxon>
        <taxon>Trebouxiophyceae</taxon>
        <taxon>Chlorellales</taxon>
        <taxon>Chlorellaceae</taxon>
        <taxon>Apatococcus</taxon>
    </lineage>
</organism>
<name>A0AAW1S139_9CHLO</name>
<dbReference type="GO" id="GO:0140359">
    <property type="term" value="F:ABC-type transporter activity"/>
    <property type="evidence" value="ECO:0007669"/>
    <property type="project" value="InterPro"/>
</dbReference>
<keyword evidence="3" id="KW-0813">Transport</keyword>
<dbReference type="InterPro" id="IPR002048">
    <property type="entry name" value="EF_hand_dom"/>
</dbReference>
<feature type="transmembrane region" description="Helical" evidence="11">
    <location>
        <begin position="1156"/>
        <end position="1175"/>
    </location>
</feature>
<dbReference type="InterPro" id="IPR018247">
    <property type="entry name" value="EF_Hand_1_Ca_BS"/>
</dbReference>
<keyword evidence="8 11" id="KW-1133">Transmembrane helix</keyword>
<dbReference type="InterPro" id="IPR003593">
    <property type="entry name" value="AAA+_ATPase"/>
</dbReference>
<dbReference type="GO" id="GO:0005524">
    <property type="term" value="F:ATP binding"/>
    <property type="evidence" value="ECO:0007669"/>
    <property type="project" value="UniProtKB-KW"/>
</dbReference>
<dbReference type="Pfam" id="PF19055">
    <property type="entry name" value="ABC2_membrane_7"/>
    <property type="match status" value="2"/>
</dbReference>
<comment type="subcellular location">
    <subcellularLocation>
        <location evidence="1">Membrane</location>
        <topology evidence="1">Multi-pass membrane protein</topology>
    </subcellularLocation>
</comment>
<feature type="transmembrane region" description="Helical" evidence="11">
    <location>
        <begin position="463"/>
        <end position="489"/>
    </location>
</feature>
<evidence type="ECO:0000256" key="4">
    <source>
        <dbReference type="ARBA" id="ARBA00022692"/>
    </source>
</evidence>
<dbReference type="GO" id="GO:0016887">
    <property type="term" value="F:ATP hydrolysis activity"/>
    <property type="evidence" value="ECO:0007669"/>
    <property type="project" value="InterPro"/>
</dbReference>
<feature type="transmembrane region" description="Helical" evidence="11">
    <location>
        <begin position="1361"/>
        <end position="1380"/>
    </location>
</feature>
<feature type="domain" description="EF-hand" evidence="13">
    <location>
        <begin position="208"/>
        <end position="243"/>
    </location>
</feature>
<reference evidence="15 16" key="1">
    <citation type="journal article" date="2024" name="Nat. Commun.">
        <title>Phylogenomics reveals the evolutionary origins of lichenization in chlorophyte algae.</title>
        <authorList>
            <person name="Puginier C."/>
            <person name="Libourel C."/>
            <person name="Otte J."/>
            <person name="Skaloud P."/>
            <person name="Haon M."/>
            <person name="Grisel S."/>
            <person name="Petersen M."/>
            <person name="Berrin J.G."/>
            <person name="Delaux P.M."/>
            <person name="Dal Grande F."/>
            <person name="Keller J."/>
        </authorList>
    </citation>
    <scope>NUCLEOTIDE SEQUENCE [LARGE SCALE GENOMIC DNA]</scope>
    <source>
        <strain evidence="15 16">SAG 2145</strain>
    </source>
</reference>
<dbReference type="Pfam" id="PF00005">
    <property type="entry name" value="ABC_tran"/>
    <property type="match status" value="1"/>
</dbReference>
<dbReference type="InterPro" id="IPR050352">
    <property type="entry name" value="ABCG_transporters"/>
</dbReference>
<comment type="similarity">
    <text evidence="2">Belongs to the ABC transporter superfamily. ABCG family. Eye pigment precursor importer (TC 3.A.1.204) subfamily.</text>
</comment>
<dbReference type="InterPro" id="IPR017871">
    <property type="entry name" value="ABC_transporter-like_CS"/>
</dbReference>
<proteinExistence type="inferred from homology"/>
<feature type="transmembrane region" description="Helical" evidence="11">
    <location>
        <begin position="1217"/>
        <end position="1241"/>
    </location>
</feature>
<dbReference type="SUPFAM" id="SSF47473">
    <property type="entry name" value="EF-hand"/>
    <property type="match status" value="1"/>
</dbReference>
<evidence type="ECO:0000256" key="5">
    <source>
        <dbReference type="ARBA" id="ARBA00022741"/>
    </source>
</evidence>